<dbReference type="EMBL" id="JBIEIL010000011">
    <property type="protein sequence ID" value="MFG6206833.1"/>
    <property type="molecule type" value="Genomic_DNA"/>
</dbReference>
<reference evidence="1 2" key="1">
    <citation type="submission" date="2024-10" db="EMBL/GenBank/DDBJ databases">
        <title>Whole genome of Pseudomonas sp Strain RB5.</title>
        <authorList>
            <person name="Selami N."/>
        </authorList>
    </citation>
    <scope>NUCLEOTIDE SEQUENCE [LARGE SCALE GENOMIC DNA]</scope>
    <source>
        <strain evidence="1 2">RB5</strain>
    </source>
</reference>
<keyword evidence="2" id="KW-1185">Reference proteome</keyword>
<protein>
    <submittedName>
        <fullName evidence="1">Uncharacterized protein</fullName>
    </submittedName>
</protein>
<proteinExistence type="predicted"/>
<evidence type="ECO:0000313" key="2">
    <source>
        <dbReference type="Proteomes" id="UP001605918"/>
    </source>
</evidence>
<dbReference type="Proteomes" id="UP001605918">
    <property type="component" value="Unassembled WGS sequence"/>
</dbReference>
<sequence>MNHYRLENTYKTAHSCSFIVTKDLGTEAVQAFNEAIRVSKVIPTEAFQDHNELRIKTWPEGDPGALPIQAFFYMDDGLGNARIDQRKYYDRTNGLVVPIIRMTLPGSASQNATFTYNAADQAVLPSEKKVKPGIPKAYNTEGDRLRMSDIFYDTHLYVEIPHYQGMHATDTIRVRWQGRVNHNSEIITVGDPPGKRLIAIPRMEVIDNIGRTVVVGYSVKAKGNGETVESERLSLNIDPQAVHPLTAPIYSASKVTVGYIGQTGYSVVVRWAGVANHDTEAQNVIAGQANVFDIPAAWISENRGKTVFINYSILRKNGGEQRMFSEVLRVEVTPAGLVRVSPSTESSLAGSRT</sequence>
<organism evidence="1 2">
    <name type="scientific">Pseudomonas retamae</name>
    <dbReference type="NCBI Taxonomy" id="702110"/>
    <lineage>
        <taxon>Bacteria</taxon>
        <taxon>Pseudomonadati</taxon>
        <taxon>Pseudomonadota</taxon>
        <taxon>Gammaproteobacteria</taxon>
        <taxon>Pseudomonadales</taxon>
        <taxon>Pseudomonadaceae</taxon>
        <taxon>Pseudomonas</taxon>
    </lineage>
</organism>
<gene>
    <name evidence="1" type="ORF">ACGSLL_20975</name>
</gene>
<comment type="caution">
    <text evidence="1">The sequence shown here is derived from an EMBL/GenBank/DDBJ whole genome shotgun (WGS) entry which is preliminary data.</text>
</comment>
<dbReference type="RefSeq" id="WP_394507787.1">
    <property type="nucleotide sequence ID" value="NZ_JBIEIL010000011.1"/>
</dbReference>
<accession>A0ABW7DIL2</accession>
<name>A0ABW7DIL2_9PSED</name>
<evidence type="ECO:0000313" key="1">
    <source>
        <dbReference type="EMBL" id="MFG6206833.1"/>
    </source>
</evidence>